<organism evidence="2 3">
    <name type="scientific">Peribacillus simplex</name>
    <dbReference type="NCBI Taxonomy" id="1478"/>
    <lineage>
        <taxon>Bacteria</taxon>
        <taxon>Bacillati</taxon>
        <taxon>Bacillota</taxon>
        <taxon>Bacilli</taxon>
        <taxon>Bacillales</taxon>
        <taxon>Bacillaceae</taxon>
        <taxon>Peribacillus</taxon>
    </lineage>
</organism>
<dbReference type="AlphaFoldDB" id="A0A9W4L073"/>
<evidence type="ECO:0000313" key="3">
    <source>
        <dbReference type="Proteomes" id="UP000789326"/>
    </source>
</evidence>
<gene>
    <name evidence="2" type="ORF">SRABI133_02097</name>
</gene>
<accession>A0A9W4L073</accession>
<evidence type="ECO:0000256" key="1">
    <source>
        <dbReference type="SAM" id="Coils"/>
    </source>
</evidence>
<reference evidence="2" key="1">
    <citation type="submission" date="2021-11" db="EMBL/GenBank/DDBJ databases">
        <authorList>
            <person name="Bulgarelli D."/>
        </authorList>
    </citation>
    <scope>NUCLEOTIDE SEQUENCE</scope>
    <source>
        <strain evidence="2">Bi133</strain>
    </source>
</reference>
<dbReference type="EMBL" id="CAKKMG010000022">
    <property type="protein sequence ID" value="CAH0208387.1"/>
    <property type="molecule type" value="Genomic_DNA"/>
</dbReference>
<evidence type="ECO:0000313" key="2">
    <source>
        <dbReference type="EMBL" id="CAH0208387.1"/>
    </source>
</evidence>
<protein>
    <submittedName>
        <fullName evidence="2">Uncharacterized protein</fullName>
    </submittedName>
</protein>
<dbReference type="RefSeq" id="WP_230301823.1">
    <property type="nucleotide sequence ID" value="NZ_CAKKMG010000022.1"/>
</dbReference>
<proteinExistence type="predicted"/>
<comment type="caution">
    <text evidence="2">The sequence shown here is derived from an EMBL/GenBank/DDBJ whole genome shotgun (WGS) entry which is preliminary data.</text>
</comment>
<feature type="coiled-coil region" evidence="1">
    <location>
        <begin position="25"/>
        <end position="66"/>
    </location>
</feature>
<name>A0A9W4L073_9BACI</name>
<dbReference type="Proteomes" id="UP000789326">
    <property type="component" value="Unassembled WGS sequence"/>
</dbReference>
<sequence length="88" mass="10536">MVSLQDERVIEKIKELAEAGSFSQMGEPNELLREKEKEIEKLQQEIDSKKEEISEYQIMIHQLMRKWNPILMNCKREEQIIGKQKNFT</sequence>
<keyword evidence="1" id="KW-0175">Coiled coil</keyword>